<evidence type="ECO:0000256" key="1">
    <source>
        <dbReference type="ARBA" id="ARBA00007734"/>
    </source>
</evidence>
<dbReference type="InterPro" id="IPR000189">
    <property type="entry name" value="Transglyc_AS"/>
</dbReference>
<name>A0A917BYY6_9PROT</name>
<dbReference type="InterPro" id="IPR023346">
    <property type="entry name" value="Lysozyme-like_dom_sf"/>
</dbReference>
<feature type="domain" description="Murein transglycosylase-C N-terminal" evidence="4">
    <location>
        <begin position="60"/>
        <end position="219"/>
    </location>
</feature>
<dbReference type="GO" id="GO:0008933">
    <property type="term" value="F:peptidoglycan lytic transglycosylase activity"/>
    <property type="evidence" value="ECO:0007669"/>
    <property type="project" value="InterPro"/>
</dbReference>
<dbReference type="PROSITE" id="PS51257">
    <property type="entry name" value="PROKAR_LIPOPROTEIN"/>
    <property type="match status" value="1"/>
</dbReference>
<dbReference type="Gene3D" id="1.10.530.10">
    <property type="match status" value="1"/>
</dbReference>
<dbReference type="PANTHER" id="PTHR37423">
    <property type="entry name" value="SOLUBLE LYTIC MUREIN TRANSGLYCOSYLASE-RELATED"/>
    <property type="match status" value="1"/>
</dbReference>
<dbReference type="AlphaFoldDB" id="A0A917BYY6"/>
<dbReference type="GO" id="GO:0000270">
    <property type="term" value="P:peptidoglycan metabolic process"/>
    <property type="evidence" value="ECO:0007669"/>
    <property type="project" value="InterPro"/>
</dbReference>
<accession>A0A917BYY6</accession>
<dbReference type="EMBL" id="BMHV01000008">
    <property type="protein sequence ID" value="GGF61781.1"/>
    <property type="molecule type" value="Genomic_DNA"/>
</dbReference>
<comment type="caution">
    <text evidence="5">The sequence shown here is derived from an EMBL/GenBank/DDBJ whole genome shotgun (WGS) entry which is preliminary data.</text>
</comment>
<dbReference type="PROSITE" id="PS00922">
    <property type="entry name" value="TRANSGLYCOSYLASE"/>
    <property type="match status" value="1"/>
</dbReference>
<comment type="similarity">
    <text evidence="1">Belongs to the transglycosylase Slt family.</text>
</comment>
<feature type="domain" description="Transglycosylase SLT" evidence="3">
    <location>
        <begin position="224"/>
        <end position="349"/>
    </location>
</feature>
<reference evidence="5" key="1">
    <citation type="journal article" date="2014" name="Int. J. Syst. Evol. Microbiol.">
        <title>Complete genome sequence of Corynebacterium casei LMG S-19264T (=DSM 44701T), isolated from a smear-ripened cheese.</title>
        <authorList>
            <consortium name="US DOE Joint Genome Institute (JGI-PGF)"/>
            <person name="Walter F."/>
            <person name="Albersmeier A."/>
            <person name="Kalinowski J."/>
            <person name="Ruckert C."/>
        </authorList>
    </citation>
    <scope>NUCLEOTIDE SEQUENCE</scope>
    <source>
        <strain evidence="5">CGMCC 1.15254</strain>
    </source>
</reference>
<dbReference type="Proteomes" id="UP000632498">
    <property type="component" value="Unassembled WGS sequence"/>
</dbReference>
<organism evidence="5 6">
    <name type="scientific">Terasakiella brassicae</name>
    <dbReference type="NCBI Taxonomy" id="1634917"/>
    <lineage>
        <taxon>Bacteria</taxon>
        <taxon>Pseudomonadati</taxon>
        <taxon>Pseudomonadota</taxon>
        <taxon>Alphaproteobacteria</taxon>
        <taxon>Rhodospirillales</taxon>
        <taxon>Terasakiellaceae</taxon>
        <taxon>Terasakiella</taxon>
    </lineage>
</organism>
<comment type="similarity">
    <text evidence="2">Belongs to the virb1 family.</text>
</comment>
<dbReference type="PANTHER" id="PTHR37423:SF2">
    <property type="entry name" value="MEMBRANE-BOUND LYTIC MUREIN TRANSGLYCOSYLASE C"/>
    <property type="match status" value="1"/>
</dbReference>
<dbReference type="GO" id="GO:0016020">
    <property type="term" value="C:membrane"/>
    <property type="evidence" value="ECO:0007669"/>
    <property type="project" value="InterPro"/>
</dbReference>
<evidence type="ECO:0000259" key="3">
    <source>
        <dbReference type="Pfam" id="PF01464"/>
    </source>
</evidence>
<dbReference type="InterPro" id="IPR024570">
    <property type="entry name" value="Murein_transglycosylaseC_N"/>
</dbReference>
<dbReference type="InterPro" id="IPR008258">
    <property type="entry name" value="Transglycosylase_SLT_dom_1"/>
</dbReference>
<dbReference type="Pfam" id="PF01464">
    <property type="entry name" value="SLT"/>
    <property type="match status" value="1"/>
</dbReference>
<dbReference type="CDD" id="cd16893">
    <property type="entry name" value="LT_MltC_MltE"/>
    <property type="match status" value="1"/>
</dbReference>
<keyword evidence="6" id="KW-1185">Reference proteome</keyword>
<reference evidence="5" key="2">
    <citation type="submission" date="2020-09" db="EMBL/GenBank/DDBJ databases">
        <authorList>
            <person name="Sun Q."/>
            <person name="Zhou Y."/>
        </authorList>
    </citation>
    <scope>NUCLEOTIDE SEQUENCE</scope>
    <source>
        <strain evidence="5">CGMCC 1.15254</strain>
    </source>
</reference>
<evidence type="ECO:0000259" key="4">
    <source>
        <dbReference type="Pfam" id="PF11873"/>
    </source>
</evidence>
<evidence type="ECO:0000313" key="5">
    <source>
        <dbReference type="EMBL" id="GGF61781.1"/>
    </source>
</evidence>
<dbReference type="Pfam" id="PF11873">
    <property type="entry name" value="Mltc_N"/>
    <property type="match status" value="1"/>
</dbReference>
<evidence type="ECO:0000256" key="2">
    <source>
        <dbReference type="ARBA" id="ARBA00009387"/>
    </source>
</evidence>
<proteinExistence type="inferred from homology"/>
<sequence>MISRRTFLMGCLPAALTACSTSEIVRTISTAARSGSLSGAVRSVATSKATSWASNPKTLVRDIERLDKFAQQFLKDVITVWGQDNATTPSKKVFVKYSDNYKSRGVIDFDKSLVRVETLEPDHLKRSIVTTLLSPIDPREVDLFSADPVKLGKEPFLYGQVVDHDGKYVRWEWRANRFADYLLNHKKQSRTVVLENGISKTETFVEFPLVRNHTDTRQNRYGGLVNKYAGHYRLERSLVYAIIKTESNFNPYAVSWVPAYGLMQIVPTTAGRDAYEVVHGRAGTPTRSYLFDPENNIRMGCAYLHILQSRYLKHIKNPTTREYCVIAAYNGGAGNVLRSFHKNKDQAFALINKSSPRAVYQRLRTKMPKESQRYLEKVTMAKRKF</sequence>
<gene>
    <name evidence="5" type="ORF">GCM10011332_14510</name>
</gene>
<protein>
    <submittedName>
        <fullName evidence="5">Membrane-bound lytic murein transglycosylase C</fullName>
    </submittedName>
</protein>
<evidence type="ECO:0000313" key="6">
    <source>
        <dbReference type="Proteomes" id="UP000632498"/>
    </source>
</evidence>
<dbReference type="SUPFAM" id="SSF53955">
    <property type="entry name" value="Lysozyme-like"/>
    <property type="match status" value="1"/>
</dbReference>